<proteinExistence type="inferred from homology"/>
<dbReference type="SUPFAM" id="SSF55486">
    <property type="entry name" value="Metalloproteases ('zincins'), catalytic domain"/>
    <property type="match status" value="1"/>
</dbReference>
<evidence type="ECO:0000313" key="4">
    <source>
        <dbReference type="Proteomes" id="UP001321473"/>
    </source>
</evidence>
<feature type="domain" description="Peptidase M13 N-terminal" evidence="2">
    <location>
        <begin position="7"/>
        <end position="348"/>
    </location>
</feature>
<dbReference type="GO" id="GO:0005886">
    <property type="term" value="C:plasma membrane"/>
    <property type="evidence" value="ECO:0007669"/>
    <property type="project" value="TreeGrafter"/>
</dbReference>
<gene>
    <name evidence="3" type="ORF">V5799_026510</name>
</gene>
<dbReference type="InterPro" id="IPR008753">
    <property type="entry name" value="Peptidase_M13_N"/>
</dbReference>
<dbReference type="AlphaFoldDB" id="A0AAQ4DID4"/>
<dbReference type="PANTHER" id="PTHR11733">
    <property type="entry name" value="ZINC METALLOPROTEASE FAMILY M13 NEPRILYSIN-RELATED"/>
    <property type="match status" value="1"/>
</dbReference>
<comment type="caution">
    <text evidence="3">The sequence shown here is derived from an EMBL/GenBank/DDBJ whole genome shotgun (WGS) entry which is preliminary data.</text>
</comment>
<dbReference type="InterPro" id="IPR000718">
    <property type="entry name" value="Peptidase_M13"/>
</dbReference>
<protein>
    <recommendedName>
        <fullName evidence="2">Peptidase M13 N-terminal domain-containing protein</fullName>
    </recommendedName>
</protein>
<dbReference type="GO" id="GO:0016485">
    <property type="term" value="P:protein processing"/>
    <property type="evidence" value="ECO:0007669"/>
    <property type="project" value="TreeGrafter"/>
</dbReference>
<dbReference type="EMBL" id="JARKHS020030344">
    <property type="protein sequence ID" value="KAK8762224.1"/>
    <property type="molecule type" value="Genomic_DNA"/>
</dbReference>
<dbReference type="InterPro" id="IPR024079">
    <property type="entry name" value="MetalloPept_cat_dom_sf"/>
</dbReference>
<name>A0AAQ4DID4_AMBAM</name>
<dbReference type="Gene3D" id="3.40.390.10">
    <property type="entry name" value="Collagenase (Catalytic Domain)"/>
    <property type="match status" value="1"/>
</dbReference>
<sequence length="593" mass="66635">MNDSIDPCQDFAGHVCDGWNKKRSLSVREETFMAAFDRMSRLVRTIIIPDVGQNSLQRAARFYRSCDRVLKGERDELPEVKMALRKAGIVWPAVAKSHDTLHLLLYVALRLHWSVMLPMRVSQRENGTDVVFHYPTDLISMVSKYVEIKKTPENEMSYVHSLREAFGANSNDSAEGLEEVQAMLRNEEYAIVTLYNDYTTSREPQPVNDSVLYNSVPGLTEARWKSVLGSFGIVTSGPVNFRTELTTYVPAFFKVWKDIGDKAMHVLVSWMTVQLAALYANRRLILNFFGVKDAELRYGALCFSKAYILSGNAVFKAYIRNMLFGNARAQAEDIAMSVRQSFYKRLRRWSAFNENYSFIADWNYTGVVFRVFDDAPDSDGYGTEGTQGKPTADMSDSLVQNWINGAGPLSLISSIGSYAAIENLRFYMWMNDTVLLPYVFAFPLFDRDAMVEMNYGGVGAELARAISDYFVRAYKDDHPVEEVKQFMECVASSLASRAADSAAVNAIAAGPLFDAYRNHSQASLRRLPGLEHYAGAKLFFVAYCYTKCLGTSAGVADEADCNEILRHVRGFAQVFECPPGTPMNPSAEPCELF</sequence>
<reference evidence="3 4" key="1">
    <citation type="journal article" date="2023" name="Arcadia Sci">
        <title>De novo assembly of a long-read Amblyomma americanum tick genome.</title>
        <authorList>
            <person name="Chou S."/>
            <person name="Poskanzer K.E."/>
            <person name="Rollins M."/>
            <person name="Thuy-Boun P.S."/>
        </authorList>
    </citation>
    <scope>NUCLEOTIDE SEQUENCE [LARGE SCALE GENOMIC DNA]</scope>
    <source>
        <strain evidence="3">F_SG_1</strain>
        <tissue evidence="3">Salivary glands</tissue>
    </source>
</reference>
<keyword evidence="4" id="KW-1185">Reference proteome</keyword>
<dbReference type="GO" id="GO:0004222">
    <property type="term" value="F:metalloendopeptidase activity"/>
    <property type="evidence" value="ECO:0007669"/>
    <property type="project" value="InterPro"/>
</dbReference>
<dbReference type="Proteomes" id="UP001321473">
    <property type="component" value="Unassembled WGS sequence"/>
</dbReference>
<accession>A0AAQ4DID4</accession>
<dbReference type="PROSITE" id="PS51885">
    <property type="entry name" value="NEPRILYSIN"/>
    <property type="match status" value="1"/>
</dbReference>
<evidence type="ECO:0000313" key="3">
    <source>
        <dbReference type="EMBL" id="KAK8762224.1"/>
    </source>
</evidence>
<dbReference type="Pfam" id="PF05649">
    <property type="entry name" value="Peptidase_M13_N"/>
    <property type="match status" value="1"/>
</dbReference>
<dbReference type="PANTHER" id="PTHR11733:SF241">
    <property type="entry name" value="GH26575P-RELATED"/>
    <property type="match status" value="1"/>
</dbReference>
<evidence type="ECO:0000259" key="2">
    <source>
        <dbReference type="Pfam" id="PF05649"/>
    </source>
</evidence>
<comment type="similarity">
    <text evidence="1">Belongs to the peptidase M13 family.</text>
</comment>
<organism evidence="3 4">
    <name type="scientific">Amblyomma americanum</name>
    <name type="common">Lone star tick</name>
    <dbReference type="NCBI Taxonomy" id="6943"/>
    <lineage>
        <taxon>Eukaryota</taxon>
        <taxon>Metazoa</taxon>
        <taxon>Ecdysozoa</taxon>
        <taxon>Arthropoda</taxon>
        <taxon>Chelicerata</taxon>
        <taxon>Arachnida</taxon>
        <taxon>Acari</taxon>
        <taxon>Parasitiformes</taxon>
        <taxon>Ixodida</taxon>
        <taxon>Ixodoidea</taxon>
        <taxon>Ixodidae</taxon>
        <taxon>Amblyomminae</taxon>
        <taxon>Amblyomma</taxon>
    </lineage>
</organism>
<evidence type="ECO:0000256" key="1">
    <source>
        <dbReference type="ARBA" id="ARBA00007357"/>
    </source>
</evidence>